<evidence type="ECO:0008006" key="4">
    <source>
        <dbReference type="Google" id="ProtNLM"/>
    </source>
</evidence>
<dbReference type="OrthoDB" id="880022at2"/>
<sequence length="295" mass="33119">MRPVYLAATCAALLTGCQQKPAVQTAAAVSSTPTTPTKSQPAAATADEPLTAEERQFLAQYNLTSLLQMQEKASYELMNGFFGPDHYRIEFAMLEVTQDPDNPTHYLLRGRNRFKQRVTPFTGDLTINQLRSQPQVEIPKGESNEYGQQLNRQNMYCAIGTFRLREASGQLGSGTFEGRAVIDFRVDEEGQLSLDSRNEEVGAMGGEVLLEGYWTSPATRQRKAITLVRNIMHYNQDIFEEFTIGERDPDFNPKYAKLGWDTYWQNEEWWAEPGQVTTQEPEAAPDSAAVISTSL</sequence>
<dbReference type="PROSITE" id="PS51257">
    <property type="entry name" value="PROKAR_LIPOPROTEIN"/>
    <property type="match status" value="1"/>
</dbReference>
<gene>
    <name evidence="2" type="ORF">EI293_12270</name>
</gene>
<evidence type="ECO:0000313" key="2">
    <source>
        <dbReference type="EMBL" id="RSK43650.1"/>
    </source>
</evidence>
<dbReference type="AlphaFoldDB" id="A0A428KAW8"/>
<feature type="region of interest" description="Disordered" evidence="1">
    <location>
        <begin position="28"/>
        <end position="48"/>
    </location>
</feature>
<feature type="region of interest" description="Disordered" evidence="1">
    <location>
        <begin position="274"/>
        <end position="295"/>
    </location>
</feature>
<dbReference type="EMBL" id="RWIU01000003">
    <property type="protein sequence ID" value="RSK43650.1"/>
    <property type="molecule type" value="Genomic_DNA"/>
</dbReference>
<dbReference type="Proteomes" id="UP000270291">
    <property type="component" value="Unassembled WGS sequence"/>
</dbReference>
<reference evidence="2 3" key="1">
    <citation type="submission" date="2018-12" db="EMBL/GenBank/DDBJ databases">
        <authorList>
            <person name="Feng G."/>
            <person name="Zhu H."/>
        </authorList>
    </citation>
    <scope>NUCLEOTIDE SEQUENCE [LARGE SCALE GENOMIC DNA]</scope>
    <source>
        <strain evidence="2 3">LMG 26000</strain>
    </source>
</reference>
<protein>
    <recommendedName>
        <fullName evidence="4">Lipoprotein</fullName>
    </recommendedName>
</protein>
<evidence type="ECO:0000256" key="1">
    <source>
        <dbReference type="SAM" id="MobiDB-lite"/>
    </source>
</evidence>
<evidence type="ECO:0000313" key="3">
    <source>
        <dbReference type="Proteomes" id="UP000270291"/>
    </source>
</evidence>
<comment type="caution">
    <text evidence="2">The sequence shown here is derived from an EMBL/GenBank/DDBJ whole genome shotgun (WGS) entry which is preliminary data.</text>
</comment>
<feature type="compositionally biased region" description="Low complexity" evidence="1">
    <location>
        <begin position="28"/>
        <end position="46"/>
    </location>
</feature>
<dbReference type="RefSeq" id="WP_125438006.1">
    <property type="nucleotide sequence ID" value="NZ_RWIU01000003.1"/>
</dbReference>
<keyword evidence="3" id="KW-1185">Reference proteome</keyword>
<name>A0A428KAW8_9BACT</name>
<proteinExistence type="predicted"/>
<accession>A0A428KAW8</accession>
<organism evidence="2 3">
    <name type="scientific">Hymenobacter perfusus</name>
    <dbReference type="NCBI Taxonomy" id="1236770"/>
    <lineage>
        <taxon>Bacteria</taxon>
        <taxon>Pseudomonadati</taxon>
        <taxon>Bacteroidota</taxon>
        <taxon>Cytophagia</taxon>
        <taxon>Cytophagales</taxon>
        <taxon>Hymenobacteraceae</taxon>
        <taxon>Hymenobacter</taxon>
    </lineage>
</organism>